<accession>A0A9D9EFM2</accession>
<evidence type="ECO:0000259" key="3">
    <source>
        <dbReference type="PROSITE" id="PS50977"/>
    </source>
</evidence>
<feature type="domain" description="HTH tetR-type" evidence="3">
    <location>
        <begin position="5"/>
        <end position="65"/>
    </location>
</feature>
<reference evidence="4" key="1">
    <citation type="submission" date="2020-10" db="EMBL/GenBank/DDBJ databases">
        <authorList>
            <person name="Gilroy R."/>
        </authorList>
    </citation>
    <scope>NUCLEOTIDE SEQUENCE</scope>
    <source>
        <strain evidence="4">D5-748</strain>
    </source>
</reference>
<feature type="DNA-binding region" description="H-T-H motif" evidence="2">
    <location>
        <begin position="28"/>
        <end position="47"/>
    </location>
</feature>
<keyword evidence="1 2" id="KW-0238">DNA-binding</keyword>
<proteinExistence type="predicted"/>
<dbReference type="GO" id="GO:0000976">
    <property type="term" value="F:transcription cis-regulatory region binding"/>
    <property type="evidence" value="ECO:0007669"/>
    <property type="project" value="TreeGrafter"/>
</dbReference>
<organism evidence="4 5">
    <name type="scientific">Candidatus Cryptobacteroides merdavium</name>
    <dbReference type="NCBI Taxonomy" id="2840769"/>
    <lineage>
        <taxon>Bacteria</taxon>
        <taxon>Pseudomonadati</taxon>
        <taxon>Bacteroidota</taxon>
        <taxon>Bacteroidia</taxon>
        <taxon>Bacteroidales</taxon>
        <taxon>Candidatus Cryptobacteroides</taxon>
    </lineage>
</organism>
<dbReference type="GO" id="GO:0003700">
    <property type="term" value="F:DNA-binding transcription factor activity"/>
    <property type="evidence" value="ECO:0007669"/>
    <property type="project" value="TreeGrafter"/>
</dbReference>
<dbReference type="PANTHER" id="PTHR30055:SF207">
    <property type="entry name" value="HTH-TYPE TRANSCRIPTIONAL REPRESSOR FATR"/>
    <property type="match status" value="1"/>
</dbReference>
<dbReference type="PRINTS" id="PR00455">
    <property type="entry name" value="HTHTETR"/>
</dbReference>
<dbReference type="Proteomes" id="UP000823619">
    <property type="component" value="Unassembled WGS sequence"/>
</dbReference>
<evidence type="ECO:0000313" key="5">
    <source>
        <dbReference type="Proteomes" id="UP000823619"/>
    </source>
</evidence>
<dbReference type="InterPro" id="IPR009057">
    <property type="entry name" value="Homeodomain-like_sf"/>
</dbReference>
<dbReference type="SUPFAM" id="SSF48498">
    <property type="entry name" value="Tetracyclin repressor-like, C-terminal domain"/>
    <property type="match status" value="1"/>
</dbReference>
<evidence type="ECO:0000256" key="1">
    <source>
        <dbReference type="ARBA" id="ARBA00023125"/>
    </source>
</evidence>
<dbReference type="AlphaFoldDB" id="A0A9D9EFM2"/>
<comment type="caution">
    <text evidence="4">The sequence shown here is derived from an EMBL/GenBank/DDBJ whole genome shotgun (WGS) entry which is preliminary data.</text>
</comment>
<dbReference type="InterPro" id="IPR050109">
    <property type="entry name" value="HTH-type_TetR-like_transc_reg"/>
</dbReference>
<dbReference type="EMBL" id="JADIMO010000006">
    <property type="protein sequence ID" value="MBO8444129.1"/>
    <property type="molecule type" value="Genomic_DNA"/>
</dbReference>
<dbReference type="PANTHER" id="PTHR30055">
    <property type="entry name" value="HTH-TYPE TRANSCRIPTIONAL REGULATOR RUTR"/>
    <property type="match status" value="1"/>
</dbReference>
<evidence type="ECO:0000313" key="4">
    <source>
        <dbReference type="EMBL" id="MBO8444129.1"/>
    </source>
</evidence>
<dbReference type="InterPro" id="IPR036271">
    <property type="entry name" value="Tet_transcr_reg_TetR-rel_C_sf"/>
</dbReference>
<name>A0A9D9EFM2_9BACT</name>
<protein>
    <submittedName>
        <fullName evidence="4">TetR/AcrR family transcriptional regulator</fullName>
    </submittedName>
</protein>
<dbReference type="PROSITE" id="PS50977">
    <property type="entry name" value="HTH_TETR_2"/>
    <property type="match status" value="1"/>
</dbReference>
<reference evidence="4" key="2">
    <citation type="journal article" date="2021" name="PeerJ">
        <title>Extensive microbial diversity within the chicken gut microbiome revealed by metagenomics and culture.</title>
        <authorList>
            <person name="Gilroy R."/>
            <person name="Ravi A."/>
            <person name="Getino M."/>
            <person name="Pursley I."/>
            <person name="Horton D.L."/>
            <person name="Alikhan N.F."/>
            <person name="Baker D."/>
            <person name="Gharbi K."/>
            <person name="Hall N."/>
            <person name="Watson M."/>
            <person name="Adriaenssens E.M."/>
            <person name="Foster-Nyarko E."/>
            <person name="Jarju S."/>
            <person name="Secka A."/>
            <person name="Antonio M."/>
            <person name="Oren A."/>
            <person name="Chaudhuri R.R."/>
            <person name="La Ragione R."/>
            <person name="Hildebrand F."/>
            <person name="Pallen M.J."/>
        </authorList>
    </citation>
    <scope>NUCLEOTIDE SEQUENCE</scope>
    <source>
        <strain evidence="4">D5-748</strain>
    </source>
</reference>
<evidence type="ECO:0000256" key="2">
    <source>
        <dbReference type="PROSITE-ProRule" id="PRU00335"/>
    </source>
</evidence>
<dbReference type="SUPFAM" id="SSF46689">
    <property type="entry name" value="Homeodomain-like"/>
    <property type="match status" value="1"/>
</dbReference>
<sequence length="200" mass="22735">MTENTDQEHRIIEAAQRLFTQKGFAETSMSDIAAEAGMNRSALHYYFRTKDRMFQAVFGNIIMTVVPAVHDILVSDSPFEDKISRVVDTYMKIFSENPYLPSFILNETRRDREHLLSTARALGIAEYGNMIIHDISSEMEKGHLKTVPLKVVFNTFYGLLLFPYLSGNLGSVIFGSDRPDDPSPAWRDTIISQMTHLLIP</sequence>
<dbReference type="InterPro" id="IPR001647">
    <property type="entry name" value="HTH_TetR"/>
</dbReference>
<gene>
    <name evidence="4" type="ORF">IAC23_00290</name>
</gene>
<dbReference type="Pfam" id="PF00440">
    <property type="entry name" value="TetR_N"/>
    <property type="match status" value="1"/>
</dbReference>
<dbReference type="Gene3D" id="1.10.357.10">
    <property type="entry name" value="Tetracycline Repressor, domain 2"/>
    <property type="match status" value="1"/>
</dbReference>